<dbReference type="AlphaFoldDB" id="A0A849H920"/>
<dbReference type="SMART" id="SM00342">
    <property type="entry name" value="HTH_ARAC"/>
    <property type="match status" value="1"/>
</dbReference>
<keyword evidence="2" id="KW-0238">DNA-binding</keyword>
<sequence>MPRVHPGASPKVPSRVTVVDEREDRNRRLLRARDTIDRCYRDDLDVPGLAAVALMSREHFIREFKKAYGETPYRYLQRRRVERAMQMLRWSERSVTDICMEVGFSSLGTFSRTFTDIVGQTPTEYRASTDRPTGYVPELFTMRWRRPR</sequence>
<evidence type="ECO:0000313" key="5">
    <source>
        <dbReference type="EMBL" id="NNM46236.1"/>
    </source>
</evidence>
<organism evidence="5 6">
    <name type="scientific">Knoellia koreensis</name>
    <dbReference type="NCBI Taxonomy" id="2730921"/>
    <lineage>
        <taxon>Bacteria</taxon>
        <taxon>Bacillati</taxon>
        <taxon>Actinomycetota</taxon>
        <taxon>Actinomycetes</taxon>
        <taxon>Micrococcales</taxon>
        <taxon>Intrasporangiaceae</taxon>
        <taxon>Knoellia</taxon>
    </lineage>
</organism>
<protein>
    <submittedName>
        <fullName evidence="5">Helix-turn-helix transcriptional regulator</fullName>
    </submittedName>
</protein>
<dbReference type="PANTHER" id="PTHR46796">
    <property type="entry name" value="HTH-TYPE TRANSCRIPTIONAL ACTIVATOR RHAS-RELATED"/>
    <property type="match status" value="1"/>
</dbReference>
<accession>A0A849H920</accession>
<dbReference type="Proteomes" id="UP000588586">
    <property type="component" value="Unassembled WGS sequence"/>
</dbReference>
<comment type="caution">
    <text evidence="5">The sequence shown here is derived from an EMBL/GenBank/DDBJ whole genome shotgun (WGS) entry which is preliminary data.</text>
</comment>
<evidence type="ECO:0000256" key="3">
    <source>
        <dbReference type="ARBA" id="ARBA00023163"/>
    </source>
</evidence>
<dbReference type="EMBL" id="JABEPQ010000002">
    <property type="protein sequence ID" value="NNM46236.1"/>
    <property type="molecule type" value="Genomic_DNA"/>
</dbReference>
<dbReference type="PROSITE" id="PS01124">
    <property type="entry name" value="HTH_ARAC_FAMILY_2"/>
    <property type="match status" value="1"/>
</dbReference>
<feature type="domain" description="HTH araC/xylS-type" evidence="4">
    <location>
        <begin position="30"/>
        <end position="128"/>
    </location>
</feature>
<dbReference type="Pfam" id="PF12833">
    <property type="entry name" value="HTH_18"/>
    <property type="match status" value="1"/>
</dbReference>
<dbReference type="GO" id="GO:0003700">
    <property type="term" value="F:DNA-binding transcription factor activity"/>
    <property type="evidence" value="ECO:0007669"/>
    <property type="project" value="InterPro"/>
</dbReference>
<keyword evidence="1" id="KW-0805">Transcription regulation</keyword>
<dbReference type="InterPro" id="IPR018062">
    <property type="entry name" value="HTH_AraC-typ_CS"/>
</dbReference>
<keyword evidence="3" id="KW-0804">Transcription</keyword>
<name>A0A849H920_9MICO</name>
<dbReference type="InterPro" id="IPR050204">
    <property type="entry name" value="AraC_XylS_family_regulators"/>
</dbReference>
<proteinExistence type="predicted"/>
<dbReference type="InterPro" id="IPR009057">
    <property type="entry name" value="Homeodomain-like_sf"/>
</dbReference>
<reference evidence="5 6" key="1">
    <citation type="submission" date="2020-04" db="EMBL/GenBank/DDBJ databases">
        <title>Knoellia sp. isolate from air conditioner.</title>
        <authorList>
            <person name="Chea S."/>
            <person name="Kim D.-U."/>
        </authorList>
    </citation>
    <scope>NUCLEOTIDE SEQUENCE [LARGE SCALE GENOMIC DNA]</scope>
    <source>
        <strain evidence="5 6">DB2414S</strain>
    </source>
</reference>
<dbReference type="PROSITE" id="PS00041">
    <property type="entry name" value="HTH_ARAC_FAMILY_1"/>
    <property type="match status" value="1"/>
</dbReference>
<dbReference type="InterPro" id="IPR018060">
    <property type="entry name" value="HTH_AraC"/>
</dbReference>
<evidence type="ECO:0000313" key="6">
    <source>
        <dbReference type="Proteomes" id="UP000588586"/>
    </source>
</evidence>
<dbReference type="InterPro" id="IPR020449">
    <property type="entry name" value="Tscrpt_reg_AraC-type_HTH"/>
</dbReference>
<evidence type="ECO:0000256" key="2">
    <source>
        <dbReference type="ARBA" id="ARBA00023125"/>
    </source>
</evidence>
<evidence type="ECO:0000256" key="1">
    <source>
        <dbReference type="ARBA" id="ARBA00023015"/>
    </source>
</evidence>
<dbReference type="SUPFAM" id="SSF46689">
    <property type="entry name" value="Homeodomain-like"/>
    <property type="match status" value="2"/>
</dbReference>
<keyword evidence="6" id="KW-1185">Reference proteome</keyword>
<gene>
    <name evidence="5" type="ORF">HJG52_09485</name>
</gene>
<dbReference type="PRINTS" id="PR00032">
    <property type="entry name" value="HTHARAC"/>
</dbReference>
<evidence type="ECO:0000259" key="4">
    <source>
        <dbReference type="PROSITE" id="PS01124"/>
    </source>
</evidence>
<dbReference type="GO" id="GO:0043565">
    <property type="term" value="F:sequence-specific DNA binding"/>
    <property type="evidence" value="ECO:0007669"/>
    <property type="project" value="InterPro"/>
</dbReference>
<dbReference type="Gene3D" id="1.10.10.60">
    <property type="entry name" value="Homeodomain-like"/>
    <property type="match status" value="2"/>
</dbReference>